<dbReference type="Pfam" id="PF20510">
    <property type="entry name" value="HgmA_N"/>
    <property type="match status" value="1"/>
</dbReference>
<proteinExistence type="inferred from homology"/>
<evidence type="ECO:0000256" key="4">
    <source>
        <dbReference type="ARBA" id="ARBA00013127"/>
    </source>
</evidence>
<dbReference type="InterPro" id="IPR046452">
    <property type="entry name" value="HgmA_N"/>
</dbReference>
<organism evidence="15 16">
    <name type="scientific">Tolypocladium paradoxum</name>
    <dbReference type="NCBI Taxonomy" id="94208"/>
    <lineage>
        <taxon>Eukaryota</taxon>
        <taxon>Fungi</taxon>
        <taxon>Dikarya</taxon>
        <taxon>Ascomycota</taxon>
        <taxon>Pezizomycotina</taxon>
        <taxon>Sordariomycetes</taxon>
        <taxon>Hypocreomycetidae</taxon>
        <taxon>Hypocreales</taxon>
        <taxon>Ophiocordycipitaceae</taxon>
        <taxon>Tolypocladium</taxon>
    </lineage>
</organism>
<evidence type="ECO:0000256" key="5">
    <source>
        <dbReference type="ARBA" id="ARBA00022723"/>
    </source>
</evidence>
<feature type="binding site" evidence="12">
    <location>
        <position position="352"/>
    </location>
    <ligand>
        <name>Fe cation</name>
        <dbReference type="ChEBI" id="CHEBI:24875"/>
    </ligand>
</feature>
<evidence type="ECO:0000256" key="10">
    <source>
        <dbReference type="ARBA" id="ARBA00023232"/>
    </source>
</evidence>
<dbReference type="Gene3D" id="2.60.120.10">
    <property type="entry name" value="Jelly Rolls"/>
    <property type="match status" value="1"/>
</dbReference>
<dbReference type="InterPro" id="IPR011051">
    <property type="entry name" value="RmlC_Cupin_sf"/>
</dbReference>
<dbReference type="NCBIfam" id="TIGR01015">
    <property type="entry name" value="hmgA"/>
    <property type="match status" value="1"/>
</dbReference>
<dbReference type="GO" id="GO:0006572">
    <property type="term" value="P:L-tyrosine catabolic process"/>
    <property type="evidence" value="ECO:0007669"/>
    <property type="project" value="UniProtKB-KW"/>
</dbReference>
<dbReference type="PANTHER" id="PTHR11056:SF0">
    <property type="entry name" value="HOMOGENTISATE 1,2-DIOXYGENASE"/>
    <property type="match status" value="1"/>
</dbReference>
<dbReference type="UniPathway" id="UPA00139">
    <property type="reaction ID" value="UER00339"/>
</dbReference>
<dbReference type="OrthoDB" id="1689029at2759"/>
<evidence type="ECO:0000259" key="13">
    <source>
        <dbReference type="Pfam" id="PF04209"/>
    </source>
</evidence>
<dbReference type="SUPFAM" id="SSF51182">
    <property type="entry name" value="RmlC-like cupins"/>
    <property type="match status" value="1"/>
</dbReference>
<comment type="caution">
    <text evidence="15">The sequence shown here is derived from an EMBL/GenBank/DDBJ whole genome shotgun (WGS) entry which is preliminary data.</text>
</comment>
<keyword evidence="5 12" id="KW-0479">Metal-binding</keyword>
<evidence type="ECO:0000256" key="11">
    <source>
        <dbReference type="PIRSR" id="PIRSR605708-1"/>
    </source>
</evidence>
<evidence type="ECO:0000313" key="16">
    <source>
        <dbReference type="Proteomes" id="UP000237481"/>
    </source>
</evidence>
<comment type="cofactor">
    <cofactor evidence="1 12">
        <name>Fe cation</name>
        <dbReference type="ChEBI" id="CHEBI:24875"/>
    </cofactor>
</comment>
<dbReference type="FunFam" id="2.60.120.10:FF:000034">
    <property type="entry name" value="Homogentisate 1,2-dioxygenase"/>
    <property type="match status" value="1"/>
</dbReference>
<dbReference type="GO" id="GO:0004411">
    <property type="term" value="F:homogentisate 1,2-dioxygenase activity"/>
    <property type="evidence" value="ECO:0007669"/>
    <property type="project" value="UniProtKB-EC"/>
</dbReference>
<feature type="binding site" evidence="12">
    <location>
        <position position="391"/>
    </location>
    <ligand>
        <name>Fe cation</name>
        <dbReference type="ChEBI" id="CHEBI:24875"/>
    </ligand>
</feature>
<dbReference type="EMBL" id="PKSG01000623">
    <property type="protein sequence ID" value="POR33865.1"/>
    <property type="molecule type" value="Genomic_DNA"/>
</dbReference>
<evidence type="ECO:0000256" key="12">
    <source>
        <dbReference type="PIRSR" id="PIRSR605708-2"/>
    </source>
</evidence>
<evidence type="ECO:0000256" key="3">
    <source>
        <dbReference type="ARBA" id="ARBA00007757"/>
    </source>
</evidence>
<feature type="binding site" evidence="12">
    <location>
        <position position="358"/>
    </location>
    <ligand>
        <name>Fe cation</name>
        <dbReference type="ChEBI" id="CHEBI:24875"/>
    </ligand>
</feature>
<evidence type="ECO:0000256" key="7">
    <source>
        <dbReference type="ARBA" id="ARBA00022964"/>
    </source>
</evidence>
<keyword evidence="7 15" id="KW-0223">Dioxygenase</keyword>
<keyword evidence="10" id="KW-0585">Phenylalanine catabolism</keyword>
<feature type="active site" description="Proton acceptor" evidence="11">
    <location>
        <position position="309"/>
    </location>
</feature>
<comment type="pathway">
    <text evidence="2">Amino-acid degradation; L-phenylalanine degradation; acetoacetate and fumarate from L-phenylalanine: step 4/6.</text>
</comment>
<dbReference type="InterPro" id="IPR005708">
    <property type="entry name" value="Homogentis_dOase"/>
</dbReference>
<dbReference type="GO" id="GO:0005737">
    <property type="term" value="C:cytoplasm"/>
    <property type="evidence" value="ECO:0007669"/>
    <property type="project" value="TreeGrafter"/>
</dbReference>
<evidence type="ECO:0000313" key="15">
    <source>
        <dbReference type="EMBL" id="POR33865.1"/>
    </source>
</evidence>
<feature type="domain" description="Homogentisate 1,2-dioxygenase C-terminal" evidence="13">
    <location>
        <begin position="298"/>
        <end position="454"/>
    </location>
</feature>
<keyword evidence="16" id="KW-1185">Reference proteome</keyword>
<sequence>MPVTQFETEEKYRYQNGFNCHFESEAVEGALPIGHNSPQKPPFGLYAEKLSGTAFTAPRHDNKQTWLYRILPSCAHPPYQPAPETRTASGLPRDAASRMHYIPNQLRWDPFDHDEAKGLDFVAGLRLVAGAGDPTQKQGLGMFVYAAGRSMADDAAFYSADGDLLVVPQEGDLDIRTEFGWLLVRQMEICVIPRGVKYQVRLPSGPARGYALELYQGHFQLPELGPIGSNGLANARDFQAPVACFSEDYGATASEGASAFVVTVKFNNALFATTQAHTPFDVVAWQGNYYPYKYDLGRFNTMGSISFDHPDPSIFTVLSAPSPVPGTAVADFVIFPPRWLVGEDTFRPPWYHRNTMSEFMGLIRGGYDAKRGGSGGFVPGGASLHNVMSGHGPDAASYEGAREAALAPVKVGGGSCAFMFESCLMVGVTEWGLRTCKKVQEGYSEESWGGVRTHWKLPEGKEVTSHLLK</sequence>
<dbReference type="InterPro" id="IPR014710">
    <property type="entry name" value="RmlC-like_jellyroll"/>
</dbReference>
<dbReference type="PANTHER" id="PTHR11056">
    <property type="entry name" value="HOMOGENTISATE 1,2-DIOXYGENASE"/>
    <property type="match status" value="1"/>
</dbReference>
<dbReference type="EC" id="1.13.11.5" evidence="4"/>
<protein>
    <recommendedName>
        <fullName evidence="4">homogentisate 1,2-dioxygenase</fullName>
        <ecNumber evidence="4">1.13.11.5</ecNumber>
    </recommendedName>
</protein>
<dbReference type="InterPro" id="IPR046451">
    <property type="entry name" value="HgmA_C"/>
</dbReference>
<comment type="similarity">
    <text evidence="3">Belongs to the homogentisate dioxygenase family.</text>
</comment>
<evidence type="ECO:0000256" key="2">
    <source>
        <dbReference type="ARBA" id="ARBA00004704"/>
    </source>
</evidence>
<feature type="binding site" evidence="12">
    <location>
        <position position="391"/>
    </location>
    <ligand>
        <name>homogentisate</name>
        <dbReference type="ChEBI" id="CHEBI:16169"/>
    </ligand>
</feature>
<feature type="binding site" evidence="12">
    <location>
        <position position="367"/>
    </location>
    <ligand>
        <name>homogentisate</name>
        <dbReference type="ChEBI" id="CHEBI:16169"/>
    </ligand>
</feature>
<dbReference type="CDD" id="cd07000">
    <property type="entry name" value="cupin_HGO_N"/>
    <property type="match status" value="1"/>
</dbReference>
<keyword evidence="9 12" id="KW-0408">Iron</keyword>
<dbReference type="GO" id="GO:0006559">
    <property type="term" value="P:L-phenylalanine catabolic process"/>
    <property type="evidence" value="ECO:0007669"/>
    <property type="project" value="UniProtKB-UniPathway"/>
</dbReference>
<name>A0A2S4KUK1_9HYPO</name>
<dbReference type="GO" id="GO:0046872">
    <property type="term" value="F:metal ion binding"/>
    <property type="evidence" value="ECO:0007669"/>
    <property type="project" value="UniProtKB-KW"/>
</dbReference>
<dbReference type="AlphaFoldDB" id="A0A2S4KUK1"/>
<evidence type="ECO:0000256" key="9">
    <source>
        <dbReference type="ARBA" id="ARBA00023004"/>
    </source>
</evidence>
<keyword evidence="6" id="KW-0828">Tyrosine catabolism</keyword>
<accession>A0A2S4KUK1</accession>
<evidence type="ECO:0000259" key="14">
    <source>
        <dbReference type="Pfam" id="PF20510"/>
    </source>
</evidence>
<feature type="domain" description="Homogentisate 1,2-dioxygenase N-terminal" evidence="14">
    <location>
        <begin position="13"/>
        <end position="296"/>
    </location>
</feature>
<dbReference type="STRING" id="94208.A0A2S4KUK1"/>
<gene>
    <name evidence="15" type="ORF">TPAR_05936</name>
</gene>
<evidence type="ECO:0000256" key="6">
    <source>
        <dbReference type="ARBA" id="ARBA00022878"/>
    </source>
</evidence>
<dbReference type="Proteomes" id="UP000237481">
    <property type="component" value="Unassembled WGS sequence"/>
</dbReference>
<reference evidence="15 16" key="1">
    <citation type="submission" date="2018-01" db="EMBL/GenBank/DDBJ databases">
        <title>Harnessing the power of phylogenomics to disentangle the directionality and signatures of interkingdom host jumping in the parasitic fungal genus Tolypocladium.</title>
        <authorList>
            <person name="Quandt C.A."/>
            <person name="Patterson W."/>
            <person name="Spatafora J.W."/>
        </authorList>
    </citation>
    <scope>NUCLEOTIDE SEQUENCE [LARGE SCALE GENOMIC DNA]</scope>
    <source>
        <strain evidence="15 16">NRBC 100945</strain>
    </source>
</reference>
<evidence type="ECO:0000256" key="1">
    <source>
        <dbReference type="ARBA" id="ARBA00001962"/>
    </source>
</evidence>
<dbReference type="Pfam" id="PF04209">
    <property type="entry name" value="HgmA_C"/>
    <property type="match status" value="1"/>
</dbReference>
<evidence type="ECO:0000256" key="8">
    <source>
        <dbReference type="ARBA" id="ARBA00023002"/>
    </source>
</evidence>
<keyword evidence="8" id="KW-0560">Oxidoreductase</keyword>